<organism evidence="12">
    <name type="scientific">Acidithiobacillus ferrianus</name>
    <dbReference type="NCBI Taxonomy" id="2678518"/>
    <lineage>
        <taxon>Bacteria</taxon>
        <taxon>Pseudomonadati</taxon>
        <taxon>Pseudomonadota</taxon>
        <taxon>Acidithiobacillia</taxon>
        <taxon>Acidithiobacillales</taxon>
        <taxon>Acidithiobacillaceae</taxon>
        <taxon>Acidithiobacillus</taxon>
    </lineage>
</organism>
<dbReference type="RefSeq" id="WP_423856140.1">
    <property type="nucleotide sequence ID" value="NZ_CP127523.1"/>
</dbReference>
<keyword evidence="4" id="KW-0813">Transport</keyword>
<evidence type="ECO:0000313" key="12">
    <source>
        <dbReference type="EMBL" id="NDU41772.1"/>
    </source>
</evidence>
<dbReference type="AlphaFoldDB" id="A0A845U2D4"/>
<evidence type="ECO:0000256" key="8">
    <source>
        <dbReference type="ARBA" id="ARBA00022927"/>
    </source>
</evidence>
<keyword evidence="8" id="KW-0653">Protein transport</keyword>
<keyword evidence="6" id="KW-0145">Chemotaxis</keyword>
<evidence type="ECO:0000256" key="5">
    <source>
        <dbReference type="ARBA" id="ARBA00022475"/>
    </source>
</evidence>
<dbReference type="GO" id="GO:0005886">
    <property type="term" value="C:plasma membrane"/>
    <property type="evidence" value="ECO:0007669"/>
    <property type="project" value="UniProtKB-SubCell"/>
</dbReference>
<keyword evidence="10" id="KW-1006">Bacterial flagellum protein export</keyword>
<keyword evidence="11" id="KW-0175">Coiled coil</keyword>
<name>A0A845U2D4_9PROT</name>
<keyword evidence="9" id="KW-0472">Membrane</keyword>
<evidence type="ECO:0000256" key="11">
    <source>
        <dbReference type="SAM" id="Coils"/>
    </source>
</evidence>
<reference evidence="12" key="1">
    <citation type="submission" date="2019-11" db="EMBL/GenBank/DDBJ databases">
        <title>Acidithiobacillus ferrianus sp. nov.: a facultatively anaerobic and extremely acidophilic chemolithoautotroph.</title>
        <authorList>
            <person name="Norris P.R."/>
            <person name="Falagan C."/>
            <person name="Moya-Beltran A."/>
            <person name="Castro M."/>
            <person name="Quatrini R."/>
            <person name="Johnson D.B."/>
        </authorList>
    </citation>
    <scope>NUCLEOTIDE SEQUENCE [LARGE SCALE GENOMIC DNA]</scope>
    <source>
        <strain evidence="12">MG</strain>
    </source>
</reference>
<keyword evidence="12" id="KW-0969">Cilium</keyword>
<feature type="coiled-coil region" evidence="11">
    <location>
        <begin position="33"/>
        <end position="101"/>
    </location>
</feature>
<dbReference type="InterPro" id="IPR012823">
    <property type="entry name" value="Flagell_FliJ"/>
</dbReference>
<comment type="similarity">
    <text evidence="2">Belongs to the FliJ family.</text>
</comment>
<evidence type="ECO:0000256" key="10">
    <source>
        <dbReference type="ARBA" id="ARBA00023225"/>
    </source>
</evidence>
<dbReference type="Gene3D" id="1.10.287.1700">
    <property type="match status" value="1"/>
</dbReference>
<dbReference type="NCBIfam" id="TIGR02473">
    <property type="entry name" value="flagell_FliJ"/>
    <property type="match status" value="1"/>
</dbReference>
<keyword evidence="12" id="KW-0966">Cell projection</keyword>
<proteinExistence type="inferred from homology"/>
<dbReference type="GO" id="GO:0071973">
    <property type="term" value="P:bacterial-type flagellum-dependent cell motility"/>
    <property type="evidence" value="ECO:0007669"/>
    <property type="project" value="InterPro"/>
</dbReference>
<dbReference type="GO" id="GO:0015031">
    <property type="term" value="P:protein transport"/>
    <property type="evidence" value="ECO:0007669"/>
    <property type="project" value="UniProtKB-KW"/>
</dbReference>
<protein>
    <recommendedName>
        <fullName evidence="3">Flagellar FliJ protein</fullName>
    </recommendedName>
</protein>
<evidence type="ECO:0000256" key="9">
    <source>
        <dbReference type="ARBA" id="ARBA00023136"/>
    </source>
</evidence>
<dbReference type="PANTHER" id="PTHR38786:SF1">
    <property type="entry name" value="FLAGELLAR FLIJ PROTEIN"/>
    <property type="match status" value="1"/>
</dbReference>
<keyword evidence="7" id="KW-1005">Bacterial flagellum biogenesis</keyword>
<keyword evidence="12" id="KW-0282">Flagellum</keyword>
<dbReference type="GO" id="GO:0009288">
    <property type="term" value="C:bacterial-type flagellum"/>
    <property type="evidence" value="ECO:0007669"/>
    <property type="project" value="InterPro"/>
</dbReference>
<dbReference type="GO" id="GO:0044781">
    <property type="term" value="P:bacterial-type flagellum organization"/>
    <property type="evidence" value="ECO:0007669"/>
    <property type="project" value="UniProtKB-KW"/>
</dbReference>
<evidence type="ECO:0000256" key="3">
    <source>
        <dbReference type="ARBA" id="ARBA00020392"/>
    </source>
</evidence>
<dbReference type="GO" id="GO:0006935">
    <property type="term" value="P:chemotaxis"/>
    <property type="evidence" value="ECO:0007669"/>
    <property type="project" value="UniProtKB-KW"/>
</dbReference>
<dbReference type="InterPro" id="IPR052570">
    <property type="entry name" value="FliJ"/>
</dbReference>
<keyword evidence="5" id="KW-1003">Cell membrane</keyword>
<sequence length="153" mass="17828">MMSRQDTILYLREEADSRQKDLARTLGRQRALLGEVQSKLRLLENYLTQYREQAAAAERKGLLSAQAMEMRSFIAQLEQVLKLQRENLQRQQQQVSRLQSEWVTARGRGKGLASLAQRLENEQRSLVLRNMQKELDEWATRSSTLWTGYVSCL</sequence>
<evidence type="ECO:0000256" key="1">
    <source>
        <dbReference type="ARBA" id="ARBA00004413"/>
    </source>
</evidence>
<gene>
    <name evidence="12" type="primary">fliJ</name>
    <name evidence="12" type="ORF">GL267_03660</name>
</gene>
<dbReference type="Pfam" id="PF02050">
    <property type="entry name" value="FliJ"/>
    <property type="match status" value="1"/>
</dbReference>
<evidence type="ECO:0000256" key="6">
    <source>
        <dbReference type="ARBA" id="ARBA00022500"/>
    </source>
</evidence>
<comment type="caution">
    <text evidence="12">The sequence shown here is derived from an EMBL/GenBank/DDBJ whole genome shotgun (WGS) entry which is preliminary data.</text>
</comment>
<dbReference type="EMBL" id="WNJL01000014">
    <property type="protein sequence ID" value="NDU41772.1"/>
    <property type="molecule type" value="Genomic_DNA"/>
</dbReference>
<dbReference type="PANTHER" id="PTHR38786">
    <property type="entry name" value="FLAGELLAR FLIJ PROTEIN"/>
    <property type="match status" value="1"/>
</dbReference>
<evidence type="ECO:0000256" key="2">
    <source>
        <dbReference type="ARBA" id="ARBA00010004"/>
    </source>
</evidence>
<evidence type="ECO:0000256" key="7">
    <source>
        <dbReference type="ARBA" id="ARBA00022795"/>
    </source>
</evidence>
<dbReference type="InterPro" id="IPR053716">
    <property type="entry name" value="Flag_assembly_chemotaxis_eff"/>
</dbReference>
<evidence type="ECO:0000256" key="4">
    <source>
        <dbReference type="ARBA" id="ARBA00022448"/>
    </source>
</evidence>
<accession>A0A845U2D4</accession>
<comment type="subcellular location">
    <subcellularLocation>
        <location evidence="1">Cell membrane</location>
        <topology evidence="1">Peripheral membrane protein</topology>
        <orientation evidence="1">Cytoplasmic side</orientation>
    </subcellularLocation>
</comment>